<accession>A0A0F3IYT1</accession>
<reference evidence="1 2" key="1">
    <citation type="submission" date="2015-03" db="EMBL/GenBank/DDBJ databases">
        <title>Draft genome sequence of Elstera litoralis.</title>
        <authorList>
            <person name="Rahalkar M.C."/>
            <person name="Dhakephalkar P.K."/>
            <person name="Pore S.D."/>
            <person name="Arora P."/>
            <person name="Kapse N.G."/>
            <person name="Pandit P.S."/>
        </authorList>
    </citation>
    <scope>NUCLEOTIDE SEQUENCE [LARGE SCALE GENOMIC DNA]</scope>
    <source>
        <strain evidence="1 2">Dia-1</strain>
    </source>
</reference>
<evidence type="ECO:0000313" key="2">
    <source>
        <dbReference type="Proteomes" id="UP000033774"/>
    </source>
</evidence>
<name>A0A0F3IYT1_9PROT</name>
<dbReference type="AlphaFoldDB" id="A0A0F3IYT1"/>
<dbReference type="Proteomes" id="UP000033774">
    <property type="component" value="Unassembled WGS sequence"/>
</dbReference>
<evidence type="ECO:0000313" key="1">
    <source>
        <dbReference type="EMBL" id="KJV10754.1"/>
    </source>
</evidence>
<dbReference type="InterPro" id="IPR006429">
    <property type="entry name" value="Phage_lambda_portal"/>
</dbReference>
<organism evidence="1 2">
    <name type="scientific">Elstera litoralis</name>
    <dbReference type="NCBI Taxonomy" id="552518"/>
    <lineage>
        <taxon>Bacteria</taxon>
        <taxon>Pseudomonadati</taxon>
        <taxon>Pseudomonadota</taxon>
        <taxon>Alphaproteobacteria</taxon>
        <taxon>Rhodospirillales</taxon>
        <taxon>Rhodospirillaceae</taxon>
        <taxon>Elstera</taxon>
    </lineage>
</organism>
<protein>
    <recommendedName>
        <fullName evidence="3">Portal protein</fullName>
    </recommendedName>
</protein>
<dbReference type="GO" id="GO:0005198">
    <property type="term" value="F:structural molecule activity"/>
    <property type="evidence" value="ECO:0007669"/>
    <property type="project" value="InterPro"/>
</dbReference>
<dbReference type="OrthoDB" id="9770450at2"/>
<evidence type="ECO:0008006" key="3">
    <source>
        <dbReference type="Google" id="ProtNLM"/>
    </source>
</evidence>
<keyword evidence="2" id="KW-1185">Reference proteome</keyword>
<dbReference type="GO" id="GO:0019068">
    <property type="term" value="P:virion assembly"/>
    <property type="evidence" value="ECO:0007669"/>
    <property type="project" value="InterPro"/>
</dbReference>
<dbReference type="RefSeq" id="WP_045774540.1">
    <property type="nucleotide sequence ID" value="NZ_LAJY01000051.1"/>
</dbReference>
<proteinExistence type="predicted"/>
<dbReference type="Pfam" id="PF05136">
    <property type="entry name" value="Phage_portal_2"/>
    <property type="match status" value="1"/>
</dbReference>
<sequence length="483" mass="53234">MNLLDRAISAISPTAGLRRMAARAGLDQMKALSGKRSYDGARVGQKKGSPFGRDWAQGHHLSDLRRGARYLDRNSSYAGKAMDVLANNAIGEGWMAGFSHVKRKNQRVTLETEYERWCKVADFRGKQSFDGLCWTATRSMLVDGEIIIRFHVVPWKPGDPVPLRLELLPIDLLSSGSITKSNVIDGIEYDENARPVAYYFTQEGLRRDGAFIGGKPPVRVPAEEIIHLYEVLNALQWRGITRMARAMLRISDLEEYEEARLIQAKIAACFAAFVTDLPSSTGLSPAIAPLQSAPGRPGQQIEQLAPGLIAYLKPGQDVKTAVPQRIETGGYVSDQIRAIAVGCGVMYEQISGDLEKVNYSSFRAGDRDFKRSIKVLRQLTLLPQLFDRVWSQWARAAAIMGMTYAPSVSPVWTPPAFESVDRRADAEADRLELDNGTATEEQLVLERGVTVAQQIASHEASKELYTARKGGAPQFDKPGPSAA</sequence>
<dbReference type="EMBL" id="LAJY01000051">
    <property type="protein sequence ID" value="KJV10754.1"/>
    <property type="molecule type" value="Genomic_DNA"/>
</dbReference>
<comment type="caution">
    <text evidence="1">The sequence shown here is derived from an EMBL/GenBank/DDBJ whole genome shotgun (WGS) entry which is preliminary data.</text>
</comment>
<gene>
    <name evidence="1" type="ORF">VZ95_02880</name>
</gene>
<dbReference type="NCBIfam" id="TIGR01539">
    <property type="entry name" value="portal_lambda"/>
    <property type="match status" value="1"/>
</dbReference>